<dbReference type="InterPro" id="IPR029045">
    <property type="entry name" value="ClpP/crotonase-like_dom_sf"/>
</dbReference>
<dbReference type="AlphaFoldDB" id="A0A1H3FHH2"/>
<dbReference type="InterPro" id="IPR033855">
    <property type="entry name" value="Protein_C"/>
</dbReference>
<comment type="similarity">
    <text evidence="1">Belongs to the peptidase S49 family.</text>
</comment>
<evidence type="ECO:0000256" key="1">
    <source>
        <dbReference type="ARBA" id="ARBA00008683"/>
    </source>
</evidence>
<accession>A0A1H3FHH2</accession>
<keyword evidence="4" id="KW-1185">Reference proteome</keyword>
<dbReference type="Proteomes" id="UP000199118">
    <property type="component" value="Unassembled WGS sequence"/>
</dbReference>
<sequence length="296" mass="30155">MLTRNGSALARLCAGPLALSESALDWAEGRAARALALQEAGGAPQGVAWSDDAMSAAATGWRPYDMREGVALIPVQGIILPSFCLIGWDGATGCEQLRWQVETALADDQVQAIALMIDSPGGYVAGVDETASAIRAARGAKPVASIVMGHAFSAAFWLASAGDTISCPRTGGLGHIGVISLHMDVTGWLAAEGIKPTLFRSGAHKAEGHPLEPMTDAAAASVQAELDDLRGVFAEAVAEGRAGAIDVAGVLATEARAYLGPQSLEAARKLGLFDAILPSDQALALFVEGATAGAAG</sequence>
<dbReference type="STRING" id="356660.SAMN05444336_112111"/>
<dbReference type="CDD" id="cd07022">
    <property type="entry name" value="S49_Sppa_36K_type"/>
    <property type="match status" value="1"/>
</dbReference>
<feature type="domain" description="Peptidase S49" evidence="2">
    <location>
        <begin position="139"/>
        <end position="285"/>
    </location>
</feature>
<dbReference type="PANTHER" id="PTHR42987:SF4">
    <property type="entry name" value="PROTEASE SOHB-RELATED"/>
    <property type="match status" value="1"/>
</dbReference>
<reference evidence="3 4" key="1">
    <citation type="submission" date="2016-10" db="EMBL/GenBank/DDBJ databases">
        <authorList>
            <person name="de Groot N.N."/>
        </authorList>
    </citation>
    <scope>NUCLEOTIDE SEQUENCE [LARGE SCALE GENOMIC DNA]</scope>
    <source>
        <strain evidence="3 4">DSM 17890</strain>
    </source>
</reference>
<dbReference type="Pfam" id="PF01343">
    <property type="entry name" value="Peptidase_S49"/>
    <property type="match status" value="1"/>
</dbReference>
<evidence type="ECO:0000259" key="2">
    <source>
        <dbReference type="Pfam" id="PF01343"/>
    </source>
</evidence>
<evidence type="ECO:0000313" key="4">
    <source>
        <dbReference type="Proteomes" id="UP000199118"/>
    </source>
</evidence>
<dbReference type="GO" id="GO:0006508">
    <property type="term" value="P:proteolysis"/>
    <property type="evidence" value="ECO:0007669"/>
    <property type="project" value="InterPro"/>
</dbReference>
<evidence type="ECO:0000313" key="3">
    <source>
        <dbReference type="EMBL" id="SDX90197.1"/>
    </source>
</evidence>
<dbReference type="SUPFAM" id="SSF52096">
    <property type="entry name" value="ClpP/crotonase"/>
    <property type="match status" value="1"/>
</dbReference>
<dbReference type="Gene3D" id="3.90.226.10">
    <property type="entry name" value="2-enoyl-CoA Hydratase, Chain A, domain 1"/>
    <property type="match status" value="1"/>
</dbReference>
<dbReference type="RefSeq" id="WP_176954859.1">
    <property type="nucleotide sequence ID" value="NZ_FNMZ01000012.1"/>
</dbReference>
<organism evidence="3 4">
    <name type="scientific">Albimonas donghaensis</name>
    <dbReference type="NCBI Taxonomy" id="356660"/>
    <lineage>
        <taxon>Bacteria</taxon>
        <taxon>Pseudomonadati</taxon>
        <taxon>Pseudomonadota</taxon>
        <taxon>Alphaproteobacteria</taxon>
        <taxon>Rhodobacterales</taxon>
        <taxon>Paracoccaceae</taxon>
        <taxon>Albimonas</taxon>
    </lineage>
</organism>
<dbReference type="InterPro" id="IPR002142">
    <property type="entry name" value="Peptidase_S49"/>
</dbReference>
<proteinExistence type="inferred from homology"/>
<dbReference type="EMBL" id="FNMZ01000012">
    <property type="protein sequence ID" value="SDX90197.1"/>
    <property type="molecule type" value="Genomic_DNA"/>
</dbReference>
<dbReference type="PANTHER" id="PTHR42987">
    <property type="entry name" value="PEPTIDASE S49"/>
    <property type="match status" value="1"/>
</dbReference>
<name>A0A1H3FHH2_9RHOB</name>
<protein>
    <submittedName>
        <fullName evidence="3">Peptidase family S49</fullName>
    </submittedName>
</protein>
<gene>
    <name evidence="3" type="ORF">SAMN05444336_112111</name>
</gene>
<dbReference type="GO" id="GO:0008233">
    <property type="term" value="F:peptidase activity"/>
    <property type="evidence" value="ECO:0007669"/>
    <property type="project" value="InterPro"/>
</dbReference>